<protein>
    <submittedName>
        <fullName evidence="2">Uncharacterized protein</fullName>
    </submittedName>
</protein>
<gene>
    <name evidence="2" type="ORF">GCK32_007683</name>
</gene>
<keyword evidence="3" id="KW-1185">Reference proteome</keyword>
<sequence length="466" mass="53424">MCEQPAANAIETPAEHSLAPSAKVEKVAVSSSPEREKILSVKVRTNPTVFRIEYTSHDELYRLFQEKLQGLGIPPDHVYWLNTMTGERIRVNRDIAEASFFSWMNLVQLYSPVRPKKQRSTSSRRHPRNSKARHCSPDFSSSCSDECVHLRDLFQQLHDMGKCSEPAGSVFITVQQSCLHVLKIAYKDEEELFTRFSDWLKALNVRIDNLYGLDRDWERIPINDPLHLFTLASGADVLNLYNKTASDDYNYCSKRNHPSKRVRSTENGSRKDFHEHGGPFSPPRFNQPSAESYGSSRCLHRQQLCAAVFKKVSNHMGKCPDPAGSVFITVQQSSLHVLKIAYKDEEELFTRFSDWLKALNVRIDNLYGLDRDWERIPINDPLHFFTLASGADVLNLYNKTASDDDNYCSKRNLPLKRDRSSNYGNAENFHKHGTTLSPSRFAGKSRHSCRCCRCCCHCYYHTSLCQ</sequence>
<feature type="region of interest" description="Disordered" evidence="1">
    <location>
        <begin position="114"/>
        <end position="135"/>
    </location>
</feature>
<feature type="compositionally biased region" description="Basic residues" evidence="1">
    <location>
        <begin position="114"/>
        <end position="134"/>
    </location>
</feature>
<dbReference type="AlphaFoldDB" id="A0AAN8FQY0"/>
<comment type="caution">
    <text evidence="2">The sequence shown here is derived from an EMBL/GenBank/DDBJ whole genome shotgun (WGS) entry which is preliminary data.</text>
</comment>
<evidence type="ECO:0000313" key="2">
    <source>
        <dbReference type="EMBL" id="KAK5984861.1"/>
    </source>
</evidence>
<organism evidence="2 3">
    <name type="scientific">Trichostrongylus colubriformis</name>
    <name type="common">Black scour worm</name>
    <dbReference type="NCBI Taxonomy" id="6319"/>
    <lineage>
        <taxon>Eukaryota</taxon>
        <taxon>Metazoa</taxon>
        <taxon>Ecdysozoa</taxon>
        <taxon>Nematoda</taxon>
        <taxon>Chromadorea</taxon>
        <taxon>Rhabditida</taxon>
        <taxon>Rhabditina</taxon>
        <taxon>Rhabditomorpha</taxon>
        <taxon>Strongyloidea</taxon>
        <taxon>Trichostrongylidae</taxon>
        <taxon>Trichostrongylus</taxon>
    </lineage>
</organism>
<feature type="compositionally biased region" description="Basic and acidic residues" evidence="1">
    <location>
        <begin position="268"/>
        <end position="277"/>
    </location>
</feature>
<feature type="region of interest" description="Disordered" evidence="1">
    <location>
        <begin position="256"/>
        <end position="289"/>
    </location>
</feature>
<proteinExistence type="predicted"/>
<dbReference type="Pfam" id="PF17618">
    <property type="entry name" value="SL4P"/>
    <property type="match status" value="3"/>
</dbReference>
<reference evidence="2 3" key="1">
    <citation type="submission" date="2019-10" db="EMBL/GenBank/DDBJ databases">
        <title>Assembly and Annotation for the nematode Trichostrongylus colubriformis.</title>
        <authorList>
            <person name="Martin J."/>
        </authorList>
    </citation>
    <scope>NUCLEOTIDE SEQUENCE [LARGE SCALE GENOMIC DNA]</scope>
    <source>
        <strain evidence="2">G859</strain>
        <tissue evidence="2">Whole worm</tissue>
    </source>
</reference>
<dbReference type="EMBL" id="WIXE01002398">
    <property type="protein sequence ID" value="KAK5984861.1"/>
    <property type="molecule type" value="Genomic_DNA"/>
</dbReference>
<accession>A0AAN8FQY0</accession>
<evidence type="ECO:0000256" key="1">
    <source>
        <dbReference type="SAM" id="MobiDB-lite"/>
    </source>
</evidence>
<dbReference type="Proteomes" id="UP001331761">
    <property type="component" value="Unassembled WGS sequence"/>
</dbReference>
<dbReference type="InterPro" id="IPR035127">
    <property type="entry name" value="SL4P"/>
</dbReference>
<evidence type="ECO:0000313" key="3">
    <source>
        <dbReference type="Proteomes" id="UP001331761"/>
    </source>
</evidence>
<name>A0AAN8FQY0_TRICO</name>